<dbReference type="InterPro" id="IPR008914">
    <property type="entry name" value="PEBP"/>
</dbReference>
<dbReference type="GO" id="GO:0005743">
    <property type="term" value="C:mitochondrial inner membrane"/>
    <property type="evidence" value="ECO:0007669"/>
    <property type="project" value="UniProtKB-ARBA"/>
</dbReference>
<comment type="similarity">
    <text evidence="7">Belongs to the phosphatidylethanolamine-binding protein family. Mitochondrion-specific ribosomal protein mL38 subfamily.</text>
</comment>
<evidence type="ECO:0000256" key="1">
    <source>
        <dbReference type="ARBA" id="ARBA00004173"/>
    </source>
</evidence>
<dbReference type="EMBL" id="MNPL01011743">
    <property type="protein sequence ID" value="OQR72444.1"/>
    <property type="molecule type" value="Genomic_DNA"/>
</dbReference>
<dbReference type="AlphaFoldDB" id="A0A1V9XFY4"/>
<keyword evidence="5" id="KW-0496">Mitochondrion</keyword>
<sequence>MNLWDSERDARVDIGFPIPFSSRQRKNDQIERLRKWKELKRSHERLALAKQGKLKLDYDVQKKEWETHDFRKQITCAAEHYRIFQDLYEYGFFHPNTYLKVRYPVSDEEFAPVHMGNIMTASDTSSVPDVTYTAQPGELFTLVMTSLDSHLETTENEYLHWMLTIPGNDLSQATTVCDYMRPIVPKGAGYHRVVFVLYKHMKGQIDLSKERRTPKSVSLRERTFRSLDFYRTHQDDLTPCGLAFFQCKWDNSLVDFYHNTLGMKVPVFEHIPLKPEKQKFKKYPEGESFNEYIDLFRDPKEIAEEIYCRRLKSLNPFEEESPEKKYPHAQPFPRGAPSWQKTEISRERAKMGKYRHMRRFSLWEQTEQTYVQPYDRYGPRE</sequence>
<evidence type="ECO:0000313" key="12">
    <source>
        <dbReference type="Proteomes" id="UP000192247"/>
    </source>
</evidence>
<evidence type="ECO:0000256" key="10">
    <source>
        <dbReference type="SAM" id="MobiDB-lite"/>
    </source>
</evidence>
<dbReference type="CDD" id="cd00866">
    <property type="entry name" value="PEBP_euk"/>
    <property type="match status" value="1"/>
</dbReference>
<name>A0A1V9XFY4_9ACAR</name>
<protein>
    <recommendedName>
        <fullName evidence="8">Large ribosomal subunit protein mL38</fullName>
    </recommendedName>
    <alternativeName>
        <fullName evidence="9">39S ribosomal protein L38, mitochondrial</fullName>
    </alternativeName>
</protein>
<proteinExistence type="inferred from homology"/>
<reference evidence="11 12" key="1">
    <citation type="journal article" date="2017" name="Gigascience">
        <title>Draft genome of the honey bee ectoparasitic mite, Tropilaelaps mercedesae, is shaped by the parasitic life history.</title>
        <authorList>
            <person name="Dong X."/>
            <person name="Armstrong S.D."/>
            <person name="Xia D."/>
            <person name="Makepeace B.L."/>
            <person name="Darby A.C."/>
            <person name="Kadowaki T."/>
        </authorList>
    </citation>
    <scope>NUCLEOTIDE SEQUENCE [LARGE SCALE GENOMIC DNA]</scope>
    <source>
        <strain evidence="11">Wuxi-XJTLU</strain>
    </source>
</reference>
<evidence type="ECO:0000256" key="6">
    <source>
        <dbReference type="ARBA" id="ARBA00023274"/>
    </source>
</evidence>
<dbReference type="PANTHER" id="PTHR11362">
    <property type="entry name" value="PHOSPHATIDYLETHANOLAMINE-BINDING PROTEIN"/>
    <property type="match status" value="1"/>
</dbReference>
<evidence type="ECO:0000256" key="9">
    <source>
        <dbReference type="ARBA" id="ARBA00041206"/>
    </source>
</evidence>
<dbReference type="InterPro" id="IPR035810">
    <property type="entry name" value="PEBP_euk"/>
</dbReference>
<comment type="caution">
    <text evidence="11">The sequence shown here is derived from an EMBL/GenBank/DDBJ whole genome shotgun (WGS) entry which is preliminary data.</text>
</comment>
<evidence type="ECO:0000256" key="8">
    <source>
        <dbReference type="ARBA" id="ARBA00039444"/>
    </source>
</evidence>
<evidence type="ECO:0000256" key="7">
    <source>
        <dbReference type="ARBA" id="ARBA00038016"/>
    </source>
</evidence>
<dbReference type="SUPFAM" id="SSF49777">
    <property type="entry name" value="PEBP-like"/>
    <property type="match status" value="1"/>
</dbReference>
<keyword evidence="3 11" id="KW-0689">Ribosomal protein</keyword>
<evidence type="ECO:0000256" key="3">
    <source>
        <dbReference type="ARBA" id="ARBA00022980"/>
    </source>
</evidence>
<dbReference type="OrthoDB" id="2153661at2759"/>
<evidence type="ECO:0000256" key="5">
    <source>
        <dbReference type="ARBA" id="ARBA00023128"/>
    </source>
</evidence>
<keyword evidence="4" id="KW-0175">Coiled coil</keyword>
<dbReference type="FunCoup" id="A0A1V9XFY4">
    <property type="interactions" value="386"/>
</dbReference>
<dbReference type="InterPro" id="IPR036610">
    <property type="entry name" value="PEBP-like_sf"/>
</dbReference>
<gene>
    <name evidence="11" type="ORF">BIW11_10376</name>
</gene>
<dbReference type="InParanoid" id="A0A1V9XFY4"/>
<dbReference type="STRING" id="418985.A0A1V9XFY4"/>
<feature type="region of interest" description="Disordered" evidence="10">
    <location>
        <begin position="319"/>
        <end position="343"/>
    </location>
</feature>
<dbReference type="GO" id="GO:0005762">
    <property type="term" value="C:mitochondrial large ribosomal subunit"/>
    <property type="evidence" value="ECO:0007669"/>
    <property type="project" value="TreeGrafter"/>
</dbReference>
<dbReference type="Pfam" id="PF01161">
    <property type="entry name" value="PBP"/>
    <property type="match status" value="1"/>
</dbReference>
<dbReference type="FunFam" id="3.90.280.10:FF:000002">
    <property type="entry name" value="39S ribosomal protein L38, mitochondrial"/>
    <property type="match status" value="1"/>
</dbReference>
<keyword evidence="6" id="KW-0687">Ribonucleoprotein</keyword>
<evidence type="ECO:0000256" key="2">
    <source>
        <dbReference type="ARBA" id="ARBA00022946"/>
    </source>
</evidence>
<dbReference type="Proteomes" id="UP000192247">
    <property type="component" value="Unassembled WGS sequence"/>
</dbReference>
<evidence type="ECO:0000313" key="11">
    <source>
        <dbReference type="EMBL" id="OQR72444.1"/>
    </source>
</evidence>
<comment type="subcellular location">
    <subcellularLocation>
        <location evidence="1">Mitochondrion</location>
    </subcellularLocation>
</comment>
<evidence type="ECO:0000256" key="4">
    <source>
        <dbReference type="ARBA" id="ARBA00023054"/>
    </source>
</evidence>
<keyword evidence="12" id="KW-1185">Reference proteome</keyword>
<dbReference type="Gene3D" id="3.90.280.10">
    <property type="entry name" value="PEBP-like"/>
    <property type="match status" value="1"/>
</dbReference>
<accession>A0A1V9XFY4</accession>
<dbReference type="PANTHER" id="PTHR11362:SF133">
    <property type="entry name" value="LARGE RIBOSOMAL SUBUNIT PROTEIN ML38"/>
    <property type="match status" value="1"/>
</dbReference>
<keyword evidence="2" id="KW-0809">Transit peptide</keyword>
<organism evidence="11 12">
    <name type="scientific">Tropilaelaps mercedesae</name>
    <dbReference type="NCBI Taxonomy" id="418985"/>
    <lineage>
        <taxon>Eukaryota</taxon>
        <taxon>Metazoa</taxon>
        <taxon>Ecdysozoa</taxon>
        <taxon>Arthropoda</taxon>
        <taxon>Chelicerata</taxon>
        <taxon>Arachnida</taxon>
        <taxon>Acari</taxon>
        <taxon>Parasitiformes</taxon>
        <taxon>Mesostigmata</taxon>
        <taxon>Gamasina</taxon>
        <taxon>Dermanyssoidea</taxon>
        <taxon>Laelapidae</taxon>
        <taxon>Tropilaelaps</taxon>
    </lineage>
</organism>